<name>A0AAJ1WC73_9MICC</name>
<reference evidence="1 2" key="1">
    <citation type="submission" date="2023-07" db="EMBL/GenBank/DDBJ databases">
        <title>Sorghum-associated microbial communities from plants grown in Nebraska, USA.</title>
        <authorList>
            <person name="Schachtman D."/>
        </authorList>
    </citation>
    <scope>NUCLEOTIDE SEQUENCE [LARGE SCALE GENOMIC DNA]</scope>
    <source>
        <strain evidence="1 2">DS1001</strain>
    </source>
</reference>
<gene>
    <name evidence="1" type="ORF">J2T23_000608</name>
</gene>
<proteinExistence type="predicted"/>
<evidence type="ECO:0000313" key="1">
    <source>
        <dbReference type="EMBL" id="MDQ0144734.1"/>
    </source>
</evidence>
<comment type="caution">
    <text evidence="1">The sequence shown here is derived from an EMBL/GenBank/DDBJ whole genome shotgun (WGS) entry which is preliminary data.</text>
</comment>
<evidence type="ECO:0000313" key="2">
    <source>
        <dbReference type="Proteomes" id="UP001239267"/>
    </source>
</evidence>
<keyword evidence="2" id="KW-1185">Reference proteome</keyword>
<dbReference type="RefSeq" id="WP_307357021.1">
    <property type="nucleotide sequence ID" value="NZ_JAUSTB010000001.1"/>
</dbReference>
<dbReference type="EMBL" id="JAUSTB010000001">
    <property type="protein sequence ID" value="MDQ0144734.1"/>
    <property type="molecule type" value="Genomic_DNA"/>
</dbReference>
<sequence length="82" mass="8898">MTYFLEYLTLHSVGRASIHSLTFHDALSKAKQSLQGLECLRAVLRYTQGEGPAFGEGVVTAAFTASGGWTTPGPWDGDLRRP</sequence>
<organism evidence="1 2">
    <name type="scientific">Pseudarthrobacter niigatensis</name>
    <dbReference type="NCBI Taxonomy" id="369935"/>
    <lineage>
        <taxon>Bacteria</taxon>
        <taxon>Bacillati</taxon>
        <taxon>Actinomycetota</taxon>
        <taxon>Actinomycetes</taxon>
        <taxon>Micrococcales</taxon>
        <taxon>Micrococcaceae</taxon>
        <taxon>Pseudarthrobacter</taxon>
    </lineage>
</organism>
<protein>
    <submittedName>
        <fullName evidence="1">Uncharacterized protein</fullName>
    </submittedName>
</protein>
<accession>A0AAJ1WC73</accession>
<dbReference type="Proteomes" id="UP001239267">
    <property type="component" value="Unassembled WGS sequence"/>
</dbReference>
<dbReference type="AlphaFoldDB" id="A0AAJ1WC73"/>